<accession>A0ABY4CMD8</accession>
<name>A0ABY4CMD8_9BACL</name>
<feature type="domain" description="Na+-translocating membrane potential-generating system MpsC" evidence="1">
    <location>
        <begin position="7"/>
        <end position="110"/>
    </location>
</feature>
<dbReference type="RefSeq" id="WP_347438357.1">
    <property type="nucleotide sequence ID" value="NZ_CP089291.1"/>
</dbReference>
<gene>
    <name evidence="2" type="ORF">LSG31_05280</name>
</gene>
<proteinExistence type="predicted"/>
<dbReference type="EMBL" id="CP089291">
    <property type="protein sequence ID" value="UOF91662.1"/>
    <property type="molecule type" value="Genomic_DNA"/>
</dbReference>
<dbReference type="Pfam" id="PF10057">
    <property type="entry name" value="MpsC"/>
    <property type="match status" value="2"/>
</dbReference>
<evidence type="ECO:0000259" key="1">
    <source>
        <dbReference type="Pfam" id="PF10057"/>
    </source>
</evidence>
<evidence type="ECO:0000313" key="3">
    <source>
        <dbReference type="Proteomes" id="UP000830167"/>
    </source>
</evidence>
<dbReference type="InterPro" id="IPR018745">
    <property type="entry name" value="MpsC"/>
</dbReference>
<dbReference type="Proteomes" id="UP000830167">
    <property type="component" value="Chromosome"/>
</dbReference>
<feature type="domain" description="Na+-translocating membrane potential-generating system MpsC" evidence="1">
    <location>
        <begin position="130"/>
        <end position="228"/>
    </location>
</feature>
<keyword evidence="3" id="KW-1185">Reference proteome</keyword>
<evidence type="ECO:0000313" key="2">
    <source>
        <dbReference type="EMBL" id="UOF91662.1"/>
    </source>
</evidence>
<sequence length="228" mass="26204">MTLQEKLNQLGNYTSQLLRKNFGRGPESCYATFRTPFVIFYIRGFLSPMEEVLLKQGHSDTIDVSRSIVIESLLPELKGVIQVTLETEIREFYHDWNFPNNTGIIAAVMDPTSSQVEPLDDGFPVQEKLEYEITRISHMVEKTPDKIESFQISPKLYVVMRTGILVPVEKALVAKGYQQILAVTKDEMEKASFHRDGVFEEVFQQQVADIFVDWNVKEDKSLMCFVLK</sequence>
<protein>
    <submittedName>
        <fullName evidence="2">DUF2294 domain-containing protein</fullName>
    </submittedName>
</protein>
<reference evidence="2" key="1">
    <citation type="submission" date="2021-12" db="EMBL/GenBank/DDBJ databases">
        <title>Alicyclobacillaceae gen. nov., sp. nov., isolated from chalcocite enrichment system.</title>
        <authorList>
            <person name="Jiang Z."/>
        </authorList>
    </citation>
    <scope>NUCLEOTIDE SEQUENCE</scope>
    <source>
        <strain evidence="2">MYW30-H2</strain>
    </source>
</reference>
<organism evidence="2 3">
    <name type="scientific">Fodinisporobacter ferrooxydans</name>
    <dbReference type="NCBI Taxonomy" id="2901836"/>
    <lineage>
        <taxon>Bacteria</taxon>
        <taxon>Bacillati</taxon>
        <taxon>Bacillota</taxon>
        <taxon>Bacilli</taxon>
        <taxon>Bacillales</taxon>
        <taxon>Alicyclobacillaceae</taxon>
        <taxon>Fodinisporobacter</taxon>
    </lineage>
</organism>